<gene>
    <name evidence="2" type="ORF">BOTBODRAFT_118253</name>
</gene>
<dbReference type="STRING" id="930990.A0A067LZG1"/>
<dbReference type="InterPro" id="IPR018289">
    <property type="entry name" value="MULE_transposase_dom"/>
</dbReference>
<dbReference type="Proteomes" id="UP000027195">
    <property type="component" value="Unassembled WGS sequence"/>
</dbReference>
<name>A0A067LZG1_BOTB1</name>
<dbReference type="InParanoid" id="A0A067LZG1"/>
<dbReference type="PANTHER" id="PTHR31569:SF4">
    <property type="entry name" value="SWIM-TYPE DOMAIN-CONTAINING PROTEIN"/>
    <property type="match status" value="1"/>
</dbReference>
<dbReference type="OrthoDB" id="2437251at2759"/>
<evidence type="ECO:0000313" key="3">
    <source>
        <dbReference type="Proteomes" id="UP000027195"/>
    </source>
</evidence>
<keyword evidence="3" id="KW-1185">Reference proteome</keyword>
<protein>
    <recommendedName>
        <fullName evidence="1">MULE transposase domain-containing protein</fullName>
    </recommendedName>
</protein>
<sequence length="342" mass="39065">MASFECQSRVTICIADSTPHYADITIRHQQGHVPYCDVSLPEDVKDLVRNSLDKTPVQIWREIIQNHPSPISFNHKQVYQLWYSLVRTQWTLDANEVRSAEKLLSKLGKDPTLGCLTFDRVDIDVPDGLSAIAFSVPAMLEKWGARIREIALDSAWGTNRGGYEIFALLGEAYGSGLPLGYLLTKTVDKAAPNSKKRVLEQFLAHFRDEHGLNVKFTLSDKDFAEIGACRTVFPRAKHQLCFWHCLKAIKKRLSILRRQPAHYNLAHAKQEFNFIDEQFVPVAQRPDSAPVSRFHSLCQYLLTCRTRKYPWRGNPFHTTRAQHPSMLWKRMQLASPKPDPAG</sequence>
<dbReference type="EMBL" id="KL198087">
    <property type="protein sequence ID" value="KDQ08674.1"/>
    <property type="molecule type" value="Genomic_DNA"/>
</dbReference>
<organism evidence="2 3">
    <name type="scientific">Botryobasidium botryosum (strain FD-172 SS1)</name>
    <dbReference type="NCBI Taxonomy" id="930990"/>
    <lineage>
        <taxon>Eukaryota</taxon>
        <taxon>Fungi</taxon>
        <taxon>Dikarya</taxon>
        <taxon>Basidiomycota</taxon>
        <taxon>Agaricomycotina</taxon>
        <taxon>Agaricomycetes</taxon>
        <taxon>Cantharellales</taxon>
        <taxon>Botryobasidiaceae</taxon>
        <taxon>Botryobasidium</taxon>
    </lineage>
</organism>
<dbReference type="AlphaFoldDB" id="A0A067LZG1"/>
<evidence type="ECO:0000259" key="1">
    <source>
        <dbReference type="Pfam" id="PF10551"/>
    </source>
</evidence>
<accession>A0A067LZG1</accession>
<evidence type="ECO:0000313" key="2">
    <source>
        <dbReference type="EMBL" id="KDQ08674.1"/>
    </source>
</evidence>
<dbReference type="PANTHER" id="PTHR31569">
    <property type="entry name" value="SWIM-TYPE DOMAIN-CONTAINING PROTEIN"/>
    <property type="match status" value="1"/>
</dbReference>
<proteinExistence type="predicted"/>
<reference evidence="3" key="1">
    <citation type="journal article" date="2014" name="Proc. Natl. Acad. Sci. U.S.A.">
        <title>Extensive sampling of basidiomycete genomes demonstrates inadequacy of the white-rot/brown-rot paradigm for wood decay fungi.</title>
        <authorList>
            <person name="Riley R."/>
            <person name="Salamov A.A."/>
            <person name="Brown D.W."/>
            <person name="Nagy L.G."/>
            <person name="Floudas D."/>
            <person name="Held B.W."/>
            <person name="Levasseur A."/>
            <person name="Lombard V."/>
            <person name="Morin E."/>
            <person name="Otillar R."/>
            <person name="Lindquist E.A."/>
            <person name="Sun H."/>
            <person name="LaButti K.M."/>
            <person name="Schmutz J."/>
            <person name="Jabbour D."/>
            <person name="Luo H."/>
            <person name="Baker S.E."/>
            <person name="Pisabarro A.G."/>
            <person name="Walton J.D."/>
            <person name="Blanchette R.A."/>
            <person name="Henrissat B."/>
            <person name="Martin F."/>
            <person name="Cullen D."/>
            <person name="Hibbett D.S."/>
            <person name="Grigoriev I.V."/>
        </authorList>
    </citation>
    <scope>NUCLEOTIDE SEQUENCE [LARGE SCALE GENOMIC DNA]</scope>
    <source>
        <strain evidence="3">FD-172 SS1</strain>
    </source>
</reference>
<dbReference type="Pfam" id="PF10551">
    <property type="entry name" value="MULE"/>
    <property type="match status" value="1"/>
</dbReference>
<feature type="domain" description="MULE transposase" evidence="1">
    <location>
        <begin position="151"/>
        <end position="247"/>
    </location>
</feature>
<dbReference type="HOGENOM" id="CLU_044890_0_0_1"/>
<dbReference type="InterPro" id="IPR052579">
    <property type="entry name" value="Zinc_finger_SWIM"/>
</dbReference>